<evidence type="ECO:0000313" key="11">
    <source>
        <dbReference type="Proteomes" id="UP000178603"/>
    </source>
</evidence>
<evidence type="ECO:0000256" key="2">
    <source>
        <dbReference type="ARBA" id="ARBA00009749"/>
    </source>
</evidence>
<dbReference type="SUPFAM" id="SSF54631">
    <property type="entry name" value="CBS-domain pair"/>
    <property type="match status" value="1"/>
</dbReference>
<evidence type="ECO:0000256" key="3">
    <source>
        <dbReference type="ARBA" id="ARBA00022448"/>
    </source>
</evidence>
<dbReference type="Gene3D" id="3.10.580.10">
    <property type="entry name" value="CBS-domain"/>
    <property type="match status" value="1"/>
</dbReference>
<reference evidence="10 11" key="1">
    <citation type="journal article" date="2016" name="Nat. Commun.">
        <title>Thousands of microbial genomes shed light on interconnected biogeochemical processes in an aquifer system.</title>
        <authorList>
            <person name="Anantharaman K."/>
            <person name="Brown C.T."/>
            <person name="Hug L.A."/>
            <person name="Sharon I."/>
            <person name="Castelle C.J."/>
            <person name="Probst A.J."/>
            <person name="Thomas B.C."/>
            <person name="Singh A."/>
            <person name="Wilkins M.J."/>
            <person name="Karaoz U."/>
            <person name="Brodie E.L."/>
            <person name="Williams K.H."/>
            <person name="Hubbard S.S."/>
            <person name="Banfield J.F."/>
        </authorList>
    </citation>
    <scope>NUCLEOTIDE SEQUENCE [LARGE SCALE GENOMIC DNA]</scope>
</reference>
<evidence type="ECO:0000256" key="8">
    <source>
        <dbReference type="PROSITE-ProRule" id="PRU00703"/>
    </source>
</evidence>
<dbReference type="InterPro" id="IPR006667">
    <property type="entry name" value="SLC41_membr_dom"/>
</dbReference>
<keyword evidence="4" id="KW-0812">Transmembrane</keyword>
<name>A0A1F8AT73_9BACT</name>
<keyword evidence="8" id="KW-0129">CBS domain</keyword>
<dbReference type="AlphaFoldDB" id="A0A1F8AT73"/>
<evidence type="ECO:0000256" key="5">
    <source>
        <dbReference type="ARBA" id="ARBA00022842"/>
    </source>
</evidence>
<keyword evidence="3" id="KW-0813">Transport</keyword>
<dbReference type="Pfam" id="PF00571">
    <property type="entry name" value="CBS"/>
    <property type="match status" value="1"/>
</dbReference>
<evidence type="ECO:0000256" key="4">
    <source>
        <dbReference type="ARBA" id="ARBA00022692"/>
    </source>
</evidence>
<dbReference type="PANTHER" id="PTHR41394:SF5">
    <property type="entry name" value="SLC41A_MGTE INTEGRAL MEMBRANE DOMAIN-CONTAINING PROTEIN"/>
    <property type="match status" value="1"/>
</dbReference>
<keyword evidence="6" id="KW-1133">Transmembrane helix</keyword>
<sequence length="328" mass="36645">MSEDKPEYKTHSIGQHTVPCKLTFARRDKVAHVIKSIRESRSDWPNSENVFVVNSNGKLVGVVDFQKLLSANPQSRLEEIMDRKFDSVTDHSHQHHVARLAIQKGCQTVPVTNQEGVFLGIIDEGQILKILHEEHVEDLMRFSGIIANEADLDVNKLSITKMLAKRIPWLILGLIGGMIATKIVGNFEGTLQKELALAFFIPVIVYMNDAVGTQTQTIYVRTAAFEKVKIKKYLVKEAKTSLMLAFILSFLVAIFSFVIFQNNQISIIVAISMFIGVTSASLIATIIPWLFTRFRRDPAAGSGPFTTVIQDIVSLIIYFLVATVVLSK</sequence>
<feature type="domain" description="CBS" evidence="9">
    <location>
        <begin position="81"/>
        <end position="139"/>
    </location>
</feature>
<comment type="caution">
    <text evidence="10">The sequence shown here is derived from an EMBL/GenBank/DDBJ whole genome shotgun (WGS) entry which is preliminary data.</text>
</comment>
<keyword evidence="5" id="KW-0460">Magnesium</keyword>
<evidence type="ECO:0000313" key="10">
    <source>
        <dbReference type="EMBL" id="OGM54830.1"/>
    </source>
</evidence>
<dbReference type="Proteomes" id="UP000178603">
    <property type="component" value="Unassembled WGS sequence"/>
</dbReference>
<dbReference type="EMBL" id="MGGW01000009">
    <property type="protein sequence ID" value="OGM54830.1"/>
    <property type="molecule type" value="Genomic_DNA"/>
</dbReference>
<dbReference type="InterPro" id="IPR046342">
    <property type="entry name" value="CBS_dom_sf"/>
</dbReference>
<comment type="similarity">
    <text evidence="2">Belongs to the SLC41A transporter family.</text>
</comment>
<comment type="subcellular location">
    <subcellularLocation>
        <location evidence="1">Membrane</location>
        <topology evidence="1">Multi-pass membrane protein</topology>
    </subcellularLocation>
</comment>
<evidence type="ECO:0000256" key="1">
    <source>
        <dbReference type="ARBA" id="ARBA00004141"/>
    </source>
</evidence>
<protein>
    <recommendedName>
        <fullName evidence="9">CBS domain-containing protein</fullName>
    </recommendedName>
</protein>
<dbReference type="Pfam" id="PF01769">
    <property type="entry name" value="MgtE"/>
    <property type="match status" value="1"/>
</dbReference>
<dbReference type="InterPro" id="IPR000644">
    <property type="entry name" value="CBS_dom"/>
</dbReference>
<dbReference type="GO" id="GO:0016020">
    <property type="term" value="C:membrane"/>
    <property type="evidence" value="ECO:0007669"/>
    <property type="project" value="UniProtKB-SubCell"/>
</dbReference>
<keyword evidence="7" id="KW-0472">Membrane</keyword>
<dbReference type="SUPFAM" id="SSF161093">
    <property type="entry name" value="MgtE membrane domain-like"/>
    <property type="match status" value="1"/>
</dbReference>
<evidence type="ECO:0000259" key="9">
    <source>
        <dbReference type="PROSITE" id="PS51371"/>
    </source>
</evidence>
<dbReference type="PROSITE" id="PS51371">
    <property type="entry name" value="CBS"/>
    <property type="match status" value="1"/>
</dbReference>
<proteinExistence type="inferred from homology"/>
<evidence type="ECO:0000256" key="7">
    <source>
        <dbReference type="ARBA" id="ARBA00023136"/>
    </source>
</evidence>
<dbReference type="InterPro" id="IPR036739">
    <property type="entry name" value="SLC41_membr_dom_sf"/>
</dbReference>
<organism evidence="10 11">
    <name type="scientific">Candidatus Woesebacteria bacterium RIFCSPHIGHO2_12_FULL_41_24</name>
    <dbReference type="NCBI Taxonomy" id="1802510"/>
    <lineage>
        <taxon>Bacteria</taxon>
        <taxon>Candidatus Woeseibacteriota</taxon>
    </lineage>
</organism>
<evidence type="ECO:0000256" key="6">
    <source>
        <dbReference type="ARBA" id="ARBA00022989"/>
    </source>
</evidence>
<dbReference type="PANTHER" id="PTHR41394">
    <property type="entry name" value="MAGNESIUM TRANSPORTER MGTE"/>
    <property type="match status" value="1"/>
</dbReference>
<dbReference type="GO" id="GO:0008324">
    <property type="term" value="F:monoatomic cation transmembrane transporter activity"/>
    <property type="evidence" value="ECO:0007669"/>
    <property type="project" value="InterPro"/>
</dbReference>
<gene>
    <name evidence="10" type="ORF">A3E44_01575</name>
</gene>
<accession>A0A1F8AT73</accession>
<dbReference type="Gene3D" id="1.10.357.20">
    <property type="entry name" value="SLC41 divalent cation transporters, integral membrane domain"/>
    <property type="match status" value="1"/>
</dbReference>